<evidence type="ECO:0000256" key="13">
    <source>
        <dbReference type="ARBA" id="ARBA00023139"/>
    </source>
</evidence>
<evidence type="ECO:0000256" key="2">
    <source>
        <dbReference type="ARBA" id="ARBA00011955"/>
    </source>
</evidence>
<feature type="binding site" evidence="19">
    <location>
        <position position="302"/>
    </location>
    <ligand>
        <name>Mg(2+)</name>
        <dbReference type="ChEBI" id="CHEBI:18420"/>
    </ligand>
</feature>
<dbReference type="PANTHER" id="PTHR30040:SF2">
    <property type="entry name" value="FAD:PROTEIN FMN TRANSFERASE"/>
    <property type="match status" value="1"/>
</dbReference>
<keyword evidence="9" id="KW-0732">Signal</keyword>
<organism evidence="20">
    <name type="scientific">Pseudomonas nitroreducens</name>
    <dbReference type="NCBI Taxonomy" id="46680"/>
    <lineage>
        <taxon>Bacteria</taxon>
        <taxon>Pseudomonadati</taxon>
        <taxon>Pseudomonadota</taxon>
        <taxon>Gammaproteobacteria</taxon>
        <taxon>Pseudomonadales</taxon>
        <taxon>Pseudomonadaceae</taxon>
        <taxon>Pseudomonas</taxon>
    </lineage>
</organism>
<evidence type="ECO:0000313" key="20">
    <source>
        <dbReference type="EMBL" id="ACP17915.1"/>
    </source>
</evidence>
<evidence type="ECO:0000256" key="10">
    <source>
        <dbReference type="ARBA" id="ARBA00022827"/>
    </source>
</evidence>
<evidence type="ECO:0000256" key="4">
    <source>
        <dbReference type="ARBA" id="ARBA00022475"/>
    </source>
</evidence>
<evidence type="ECO:0000256" key="15">
    <source>
        <dbReference type="ARBA" id="ARBA00031306"/>
    </source>
</evidence>
<comment type="catalytic activity">
    <reaction evidence="16 18">
        <text>L-threonyl-[protein] + FAD = FMN-L-threonyl-[protein] + AMP + H(+)</text>
        <dbReference type="Rhea" id="RHEA:36847"/>
        <dbReference type="Rhea" id="RHEA-COMP:11060"/>
        <dbReference type="Rhea" id="RHEA-COMP:11061"/>
        <dbReference type="ChEBI" id="CHEBI:15378"/>
        <dbReference type="ChEBI" id="CHEBI:30013"/>
        <dbReference type="ChEBI" id="CHEBI:57692"/>
        <dbReference type="ChEBI" id="CHEBI:74257"/>
        <dbReference type="ChEBI" id="CHEBI:456215"/>
        <dbReference type="EC" id="2.7.1.180"/>
    </reaction>
</comment>
<dbReference type="FunFam" id="3.10.520.10:FF:000001">
    <property type="entry name" value="FAD:protein FMN transferase"/>
    <property type="match status" value="1"/>
</dbReference>
<keyword evidence="14 20" id="KW-0449">Lipoprotein</keyword>
<keyword evidence="5" id="KW-0997">Cell inner membrane</keyword>
<accession>C3V9W8</accession>
<evidence type="ECO:0000256" key="8">
    <source>
        <dbReference type="ARBA" id="ARBA00022723"/>
    </source>
</evidence>
<dbReference type="GO" id="GO:0016740">
    <property type="term" value="F:transferase activity"/>
    <property type="evidence" value="ECO:0007669"/>
    <property type="project" value="UniProtKB-UniRule"/>
</dbReference>
<dbReference type="SUPFAM" id="SSF143631">
    <property type="entry name" value="ApbE-like"/>
    <property type="match status" value="1"/>
</dbReference>
<feature type="binding site" evidence="19">
    <location>
        <position position="306"/>
    </location>
    <ligand>
        <name>Mg(2+)</name>
        <dbReference type="ChEBI" id="CHEBI:18420"/>
    </ligand>
</feature>
<evidence type="ECO:0000256" key="6">
    <source>
        <dbReference type="ARBA" id="ARBA00022630"/>
    </source>
</evidence>
<dbReference type="Gene3D" id="3.10.520.10">
    <property type="entry name" value="ApbE-like domains"/>
    <property type="match status" value="1"/>
</dbReference>
<dbReference type="InterPro" id="IPR003374">
    <property type="entry name" value="ApbE-like_sf"/>
</dbReference>
<evidence type="ECO:0000256" key="14">
    <source>
        <dbReference type="ARBA" id="ARBA00023288"/>
    </source>
</evidence>
<dbReference type="PIRSF" id="PIRSF006268">
    <property type="entry name" value="ApbE"/>
    <property type="match status" value="1"/>
</dbReference>
<keyword evidence="12" id="KW-0472">Membrane</keyword>
<keyword evidence="6 18" id="KW-0285">Flavoprotein</keyword>
<evidence type="ECO:0000256" key="19">
    <source>
        <dbReference type="PIRSR" id="PIRSR006268-2"/>
    </source>
</evidence>
<evidence type="ECO:0000256" key="7">
    <source>
        <dbReference type="ARBA" id="ARBA00022679"/>
    </source>
</evidence>
<feature type="binding site" evidence="19">
    <location>
        <position position="187"/>
    </location>
    <ligand>
        <name>Mg(2+)</name>
        <dbReference type="ChEBI" id="CHEBI:18420"/>
    </ligand>
</feature>
<evidence type="ECO:0000256" key="1">
    <source>
        <dbReference type="ARBA" id="ARBA00008282"/>
    </source>
</evidence>
<evidence type="ECO:0000256" key="17">
    <source>
        <dbReference type="ARBA" id="ARBA00060485"/>
    </source>
</evidence>
<dbReference type="EC" id="2.7.1.180" evidence="2 18"/>
<comment type="subcellular location">
    <subcellularLocation>
        <location evidence="17">Cell inner membrane</location>
        <topology evidence="17">Lipid-anchor</topology>
        <orientation evidence="17">Periplasmic side</orientation>
    </subcellularLocation>
</comment>
<evidence type="ECO:0000256" key="16">
    <source>
        <dbReference type="ARBA" id="ARBA00048540"/>
    </source>
</evidence>
<name>C3V9W8_PSENT</name>
<sequence length="353" mass="37924">MPGAARLAAKERTLSRASLLIVLLIAAPVIAGLGGCGQSVERFGGPAMGSSYMVQYVPTGQSPDAAKLKAEVESILAGLDEQFSTYRDDSVVSRFNAQPAGACMALPADMLALWRYGESLSQQSGGAFDLTVEPLMNLWGFGPQSRTEQVPDAGALERERARVGHQYLHLDGDRLCKSVNSQLDFDSIVAGYAVDKVGARLAELGLKDYLVEITGELKAVGRKPDGTPWRIALEVPSGERERQVERSVAVDGFGLSTSGDYRNYFEEGGQRYSHTFDARSGAPVRHALAAVTVADAQALRADGLSTLLMVLGPEEGYTFAERNGLAAFFIVRQGEGFVTRATPRFEALFPTPE</sequence>
<comment type="cofactor">
    <cofactor evidence="19">
        <name>Mg(2+)</name>
        <dbReference type="ChEBI" id="CHEBI:18420"/>
    </cofactor>
    <cofactor evidence="19">
        <name>Mn(2+)</name>
        <dbReference type="ChEBI" id="CHEBI:29035"/>
    </cofactor>
    <text evidence="19">Magnesium. Can also use manganese.</text>
</comment>
<evidence type="ECO:0000256" key="18">
    <source>
        <dbReference type="PIRNR" id="PIRNR006268"/>
    </source>
</evidence>
<dbReference type="InterPro" id="IPR024932">
    <property type="entry name" value="ApbE"/>
</dbReference>
<dbReference type="AlphaFoldDB" id="C3V9W8"/>
<reference evidence="20" key="2">
    <citation type="journal article" date="2010" name="Arch. Microbiol.">
        <title>Isoeugenol monooxygenase and its putative regulatory gene are located in the eugenol metabolic gene cluster in Pseudomonas nitroreducens Jin1.</title>
        <authorList>
            <person name="Ryu J.Y."/>
            <person name="Seo J."/>
            <person name="Unno T."/>
            <person name="Ahn J.H."/>
            <person name="Yan T."/>
            <person name="Sadowsky M.J."/>
            <person name="Hur H.G."/>
        </authorList>
    </citation>
    <scope>NUCLEOTIDE SEQUENCE</scope>
    <source>
        <strain evidence="20">Jin1</strain>
    </source>
</reference>
<keyword evidence="13" id="KW-0564">Palmitate</keyword>
<evidence type="ECO:0000256" key="12">
    <source>
        <dbReference type="ARBA" id="ARBA00023136"/>
    </source>
</evidence>
<protein>
    <recommendedName>
        <fullName evidence="3 18">FAD:protein FMN transferase</fullName>
        <ecNumber evidence="2 18">2.7.1.180</ecNumber>
    </recommendedName>
    <alternativeName>
        <fullName evidence="15 18">Flavin transferase</fullName>
    </alternativeName>
</protein>
<keyword evidence="7 18" id="KW-0808">Transferase</keyword>
<keyword evidence="11 18" id="KW-0460">Magnesium</keyword>
<keyword evidence="4" id="KW-1003">Cell membrane</keyword>
<keyword evidence="8 18" id="KW-0479">Metal-binding</keyword>
<dbReference type="GO" id="GO:0005886">
    <property type="term" value="C:plasma membrane"/>
    <property type="evidence" value="ECO:0007669"/>
    <property type="project" value="UniProtKB-SubCell"/>
</dbReference>
<proteinExistence type="inferred from homology"/>
<reference evidence="20" key="1">
    <citation type="submission" date="2009-03" db="EMBL/GenBank/DDBJ databases">
        <authorList>
            <person name="Ryu J.-Y."/>
            <person name="Seo J."/>
            <person name="Unno T."/>
            <person name="Ahn J.-H."/>
            <person name="Sadowsky M.J."/>
            <person name="Hur H.-G."/>
        </authorList>
    </citation>
    <scope>NUCLEOTIDE SEQUENCE</scope>
    <source>
        <strain evidence="20">Jin1</strain>
    </source>
</reference>
<gene>
    <name evidence="20" type="primary">apbE</name>
</gene>
<keyword evidence="10 18" id="KW-0274">FAD</keyword>
<dbReference type="EMBL" id="FJ851547">
    <property type="protein sequence ID" value="ACP17915.1"/>
    <property type="molecule type" value="Genomic_DNA"/>
</dbReference>
<evidence type="ECO:0000256" key="5">
    <source>
        <dbReference type="ARBA" id="ARBA00022519"/>
    </source>
</evidence>
<evidence type="ECO:0000256" key="9">
    <source>
        <dbReference type="ARBA" id="ARBA00022729"/>
    </source>
</evidence>
<dbReference type="GO" id="GO:0046872">
    <property type="term" value="F:metal ion binding"/>
    <property type="evidence" value="ECO:0007669"/>
    <property type="project" value="UniProtKB-UniRule"/>
</dbReference>
<comment type="similarity">
    <text evidence="1 18">Belongs to the ApbE family.</text>
</comment>
<dbReference type="PANTHER" id="PTHR30040">
    <property type="entry name" value="THIAMINE BIOSYNTHESIS LIPOPROTEIN APBE"/>
    <property type="match status" value="1"/>
</dbReference>
<evidence type="ECO:0000256" key="11">
    <source>
        <dbReference type="ARBA" id="ARBA00022842"/>
    </source>
</evidence>
<evidence type="ECO:0000256" key="3">
    <source>
        <dbReference type="ARBA" id="ARBA00016337"/>
    </source>
</evidence>
<dbReference type="Pfam" id="PF02424">
    <property type="entry name" value="ApbE"/>
    <property type="match status" value="1"/>
</dbReference>